<dbReference type="SUPFAM" id="SSF53098">
    <property type="entry name" value="Ribonuclease H-like"/>
    <property type="match status" value="1"/>
</dbReference>
<dbReference type="GO" id="GO:0003676">
    <property type="term" value="F:nucleic acid binding"/>
    <property type="evidence" value="ECO:0007669"/>
    <property type="project" value="InterPro"/>
</dbReference>
<reference evidence="12 13" key="1">
    <citation type="submission" date="2018-08" db="EMBL/GenBank/DDBJ databases">
        <title>Aphanomyces genome sequencing and annotation.</title>
        <authorList>
            <person name="Minardi D."/>
            <person name="Oidtmann B."/>
            <person name="Van Der Giezen M."/>
            <person name="Studholme D.J."/>
        </authorList>
    </citation>
    <scope>NUCLEOTIDE SEQUENCE [LARGE SCALE GENOMIC DNA]</scope>
    <source>
        <strain evidence="12 13">D2</strain>
    </source>
</reference>
<dbReference type="VEuPathDB" id="FungiDB:H257_06226"/>
<dbReference type="CDD" id="cd03337">
    <property type="entry name" value="TCP1_gamma"/>
    <property type="match status" value="1"/>
</dbReference>
<dbReference type="Gene3D" id="3.50.7.10">
    <property type="entry name" value="GroEL"/>
    <property type="match status" value="1"/>
</dbReference>
<evidence type="ECO:0000259" key="11">
    <source>
        <dbReference type="Pfam" id="PF01612"/>
    </source>
</evidence>
<accession>A0A397DG51</accession>
<dbReference type="InterPro" id="IPR002562">
    <property type="entry name" value="3'-5'_exonuclease_dom"/>
</dbReference>
<dbReference type="InterPro" id="IPR053374">
    <property type="entry name" value="TCP-1_chaperonin"/>
</dbReference>
<dbReference type="GO" id="GO:0140662">
    <property type="term" value="F:ATP-dependent protein folding chaperone"/>
    <property type="evidence" value="ECO:0007669"/>
    <property type="project" value="InterPro"/>
</dbReference>
<dbReference type="NCBIfam" id="NF041083">
    <property type="entry name" value="thermosome_beta"/>
    <property type="match status" value="1"/>
</dbReference>
<dbReference type="FunFam" id="3.50.7.10:FF:000005">
    <property type="entry name" value="T-complex protein 1 subunit gamma"/>
    <property type="match status" value="1"/>
</dbReference>
<gene>
    <name evidence="12" type="ORF">DYB30_003378</name>
</gene>
<evidence type="ECO:0000256" key="7">
    <source>
        <dbReference type="ARBA" id="ARBA00023186"/>
    </source>
</evidence>
<comment type="subcellular location">
    <subcellularLocation>
        <location evidence="1">Cytoplasm</location>
    </subcellularLocation>
</comment>
<evidence type="ECO:0000256" key="9">
    <source>
        <dbReference type="RuleBase" id="RU004191"/>
    </source>
</evidence>
<keyword evidence="5 8" id="KW-0547">Nucleotide-binding</keyword>
<dbReference type="AlphaFoldDB" id="A0A397DG51"/>
<dbReference type="InterPro" id="IPR036397">
    <property type="entry name" value="RNaseH_sf"/>
</dbReference>
<evidence type="ECO:0000256" key="2">
    <source>
        <dbReference type="ARBA" id="ARBA00008020"/>
    </source>
</evidence>
<dbReference type="GO" id="GO:0006139">
    <property type="term" value="P:nucleobase-containing compound metabolic process"/>
    <property type="evidence" value="ECO:0007669"/>
    <property type="project" value="InterPro"/>
</dbReference>
<dbReference type="SUPFAM" id="SSF48592">
    <property type="entry name" value="GroEL equatorial domain-like"/>
    <property type="match status" value="1"/>
</dbReference>
<dbReference type="NCBIfam" id="NF041082">
    <property type="entry name" value="thermosome_alpha"/>
    <property type="match status" value="1"/>
</dbReference>
<evidence type="ECO:0000256" key="3">
    <source>
        <dbReference type="ARBA" id="ARBA00017187"/>
    </source>
</evidence>
<keyword evidence="6 8" id="KW-0067">ATP-binding</keyword>
<dbReference type="InterPro" id="IPR002194">
    <property type="entry name" value="Chaperonin_TCP-1_CS"/>
</dbReference>
<dbReference type="SUPFAM" id="SSF54849">
    <property type="entry name" value="GroEL-intermediate domain like"/>
    <property type="match status" value="1"/>
</dbReference>
<dbReference type="PROSITE" id="PS00995">
    <property type="entry name" value="TCP1_3"/>
    <property type="match status" value="1"/>
</dbReference>
<dbReference type="VEuPathDB" id="FungiDB:H257_06225"/>
<dbReference type="Pfam" id="PF01612">
    <property type="entry name" value="DNA_pol_A_exo1"/>
    <property type="match status" value="1"/>
</dbReference>
<dbReference type="FunFam" id="1.10.560.10:FF:000085">
    <property type="entry name" value="T-complex protein 1 subunit gamma"/>
    <property type="match status" value="1"/>
</dbReference>
<dbReference type="GO" id="GO:0008408">
    <property type="term" value="F:3'-5' exonuclease activity"/>
    <property type="evidence" value="ECO:0007669"/>
    <property type="project" value="InterPro"/>
</dbReference>
<feature type="region of interest" description="Disordered" evidence="10">
    <location>
        <begin position="368"/>
        <end position="395"/>
    </location>
</feature>
<dbReference type="Pfam" id="PF00118">
    <property type="entry name" value="Cpn60_TCP1"/>
    <property type="match status" value="1"/>
</dbReference>
<evidence type="ECO:0000256" key="5">
    <source>
        <dbReference type="ARBA" id="ARBA00022741"/>
    </source>
</evidence>
<evidence type="ECO:0000313" key="13">
    <source>
        <dbReference type="Proteomes" id="UP000266643"/>
    </source>
</evidence>
<dbReference type="NCBIfam" id="TIGR02344">
    <property type="entry name" value="chap_CCT_gamma"/>
    <property type="match status" value="1"/>
</dbReference>
<dbReference type="InterPro" id="IPR054827">
    <property type="entry name" value="thermosome_alpha"/>
</dbReference>
<name>A0A397DG51_APHAT</name>
<dbReference type="GO" id="GO:0051082">
    <property type="term" value="F:unfolded protein binding"/>
    <property type="evidence" value="ECO:0007669"/>
    <property type="project" value="InterPro"/>
</dbReference>
<dbReference type="SUPFAM" id="SSF52029">
    <property type="entry name" value="GroEL apical domain-like"/>
    <property type="match status" value="1"/>
</dbReference>
<dbReference type="GO" id="GO:0005832">
    <property type="term" value="C:chaperonin-containing T-complex"/>
    <property type="evidence" value="ECO:0007669"/>
    <property type="project" value="UniProtKB-ARBA"/>
</dbReference>
<dbReference type="Gene3D" id="3.30.260.10">
    <property type="entry name" value="TCP-1-like chaperonin intermediate domain"/>
    <property type="match status" value="1"/>
</dbReference>
<dbReference type="Gene3D" id="3.30.160.60">
    <property type="entry name" value="Classic Zinc Finger"/>
    <property type="match status" value="1"/>
</dbReference>
<proteinExistence type="inferred from homology"/>
<evidence type="ECO:0000256" key="10">
    <source>
        <dbReference type="SAM" id="MobiDB-lite"/>
    </source>
</evidence>
<sequence>MCSKDALSKALMASQSVQLKDPKIVQFISKPSQLPSCQARLLAAVVVGLDTETKPEFRKTSTPNATSLLQVAVRDVHGREDVFLFDLLALSPSHYDHMLADLFQNPAILKLGQGLLNDLKAPYPSASCFTKMQGVVEVNALFRELEGATQPMMSLQKLVYYSLKRKLVKTHQKSNWNRRPLAPGQVTYAALDALVLMWIFDDMCARICQLRPAFTAAGIATDLDVLVPERYVCPTCRSVFKSDHAFYNHSSKCSDLGQKEDRPCKCHTCPRRFVSESALAQHAAHCATKANVSAVVVEDVAPCYCGRTSGGAQVHRMCEAYRMFASADHDNVHVWSCVDCEKAFDAPELLLYHHGLCRREMESNHAKHVRFDKSDSDDGPSIKRPKYRRTASDDFTDSAEEEELWSQVGKCLTMHVDTNTQRETGRTAQLGNIQAAKVWAAVSEIVRTTLGPRSMLKMLLDPMGGIVMTSDGNAILREVDVSHPAAKSMIELSRAQDEEVGDGTTSVIILAGEMLVVAEPFLSRQVHPTVIIRGYHQALQVCLETAQRMAKHIDIHDKPSMRNLIMSSVGTKYSPRVGNIVSDLALEAVLTVMRTNSVTGKKEVDVKRYAKVEKIPGGELEESRVLSGVMFNKDVTHSKMRRRIENPRVLLLDCPLEYKKGESQTNVELTNEQDWNTLLRLEEEYIENLCAQIVAMKPDIVITEKGVSDLAQHYFVKANITCFRRLRKTDNNRVARATGATVVSRADEIQDSDIGTKCGVFEVRKIADEYFAFFEQCQDPGACTILLRGGSKDVLNEIERNLQDALQVARNVVFEPLLLPGGGATEMRLAHELRQRAHEVVGVEQWPFKAVADALEVIPRTLLQNCGADVVRVMTALRAKVAASNGGWAVDGVKGVVVSSEELAVWEPFQVKTQTIKTAVEAACMLLRIDDIVSGLKKKN</sequence>
<dbReference type="InterPro" id="IPR027410">
    <property type="entry name" value="TCP-1-like_intermed_sf"/>
</dbReference>
<dbReference type="EMBL" id="QUTD01005488">
    <property type="protein sequence ID" value="RHY61509.1"/>
    <property type="molecule type" value="Genomic_DNA"/>
</dbReference>
<evidence type="ECO:0000256" key="1">
    <source>
        <dbReference type="ARBA" id="ARBA00004496"/>
    </source>
</evidence>
<feature type="domain" description="3'-5' exonuclease" evidence="11">
    <location>
        <begin position="26"/>
        <end position="203"/>
    </location>
</feature>
<dbReference type="PRINTS" id="PR00304">
    <property type="entry name" value="TCOMPLEXTCP1"/>
</dbReference>
<dbReference type="InterPro" id="IPR012337">
    <property type="entry name" value="RNaseH-like_sf"/>
</dbReference>
<comment type="similarity">
    <text evidence="2 8">Belongs to the TCP-1 chaperonin family.</text>
</comment>
<comment type="caution">
    <text evidence="12">The sequence shown here is derived from an EMBL/GenBank/DDBJ whole genome shotgun (WGS) entry which is preliminary data.</text>
</comment>
<dbReference type="InterPro" id="IPR012719">
    <property type="entry name" value="Chap_CCT_gamma"/>
</dbReference>
<dbReference type="InterPro" id="IPR027409">
    <property type="entry name" value="GroEL-like_apical_dom_sf"/>
</dbReference>
<keyword evidence="4" id="KW-0963">Cytoplasm</keyword>
<dbReference type="GO" id="GO:0016887">
    <property type="term" value="F:ATP hydrolysis activity"/>
    <property type="evidence" value="ECO:0007669"/>
    <property type="project" value="InterPro"/>
</dbReference>
<dbReference type="Proteomes" id="UP000266643">
    <property type="component" value="Unassembled WGS sequence"/>
</dbReference>
<evidence type="ECO:0000313" key="12">
    <source>
        <dbReference type="EMBL" id="RHY61509.1"/>
    </source>
</evidence>
<dbReference type="InterPro" id="IPR027413">
    <property type="entry name" value="GROEL-like_equatorial_sf"/>
</dbReference>
<protein>
    <recommendedName>
        <fullName evidence="3 9">T-complex protein 1 subunit gamma</fullName>
    </recommendedName>
</protein>
<dbReference type="Gene3D" id="1.10.560.10">
    <property type="entry name" value="GroEL-like equatorial domain"/>
    <property type="match status" value="1"/>
</dbReference>
<evidence type="ECO:0000256" key="6">
    <source>
        <dbReference type="ARBA" id="ARBA00022840"/>
    </source>
</evidence>
<dbReference type="InterPro" id="IPR002423">
    <property type="entry name" value="Cpn60/GroEL/TCP-1"/>
</dbReference>
<dbReference type="PROSITE" id="PS00750">
    <property type="entry name" value="TCP1_1"/>
    <property type="match status" value="1"/>
</dbReference>
<dbReference type="InterPro" id="IPR017998">
    <property type="entry name" value="Chaperone_TCP-1"/>
</dbReference>
<evidence type="ECO:0000256" key="4">
    <source>
        <dbReference type="ARBA" id="ARBA00022490"/>
    </source>
</evidence>
<organism evidence="12 13">
    <name type="scientific">Aphanomyces astaci</name>
    <name type="common">Crayfish plague agent</name>
    <dbReference type="NCBI Taxonomy" id="112090"/>
    <lineage>
        <taxon>Eukaryota</taxon>
        <taxon>Sar</taxon>
        <taxon>Stramenopiles</taxon>
        <taxon>Oomycota</taxon>
        <taxon>Saprolegniomycetes</taxon>
        <taxon>Saprolegniales</taxon>
        <taxon>Verrucalvaceae</taxon>
        <taxon>Aphanomyces</taxon>
    </lineage>
</organism>
<dbReference type="PANTHER" id="PTHR11353">
    <property type="entry name" value="CHAPERONIN"/>
    <property type="match status" value="1"/>
</dbReference>
<evidence type="ECO:0000256" key="8">
    <source>
        <dbReference type="RuleBase" id="RU004187"/>
    </source>
</evidence>
<keyword evidence="7 8" id="KW-0143">Chaperone</keyword>
<dbReference type="GO" id="GO:0005524">
    <property type="term" value="F:ATP binding"/>
    <property type="evidence" value="ECO:0007669"/>
    <property type="project" value="UniProtKB-KW"/>
</dbReference>
<dbReference type="Gene3D" id="3.30.420.10">
    <property type="entry name" value="Ribonuclease H-like superfamily/Ribonuclease H"/>
    <property type="match status" value="1"/>
</dbReference>